<protein>
    <submittedName>
        <fullName evidence="1">Protealysin inhibitor emfourin</fullName>
    </submittedName>
</protein>
<name>A0ABV6CDK5_9RHOB</name>
<evidence type="ECO:0000313" key="1">
    <source>
        <dbReference type="EMBL" id="MFC0198812.1"/>
    </source>
</evidence>
<dbReference type="Proteomes" id="UP001589795">
    <property type="component" value="Unassembled WGS sequence"/>
</dbReference>
<accession>A0ABV6CDK5</accession>
<comment type="caution">
    <text evidence="1">The sequence shown here is derived from an EMBL/GenBank/DDBJ whole genome shotgun (WGS) entry which is preliminary data.</text>
</comment>
<evidence type="ECO:0000313" key="2">
    <source>
        <dbReference type="Proteomes" id="UP001589795"/>
    </source>
</evidence>
<dbReference type="Pfam" id="PF20242">
    <property type="entry name" value="Emfourin"/>
    <property type="match status" value="1"/>
</dbReference>
<dbReference type="InterPro" id="IPR049457">
    <property type="entry name" value="Emfourin"/>
</dbReference>
<keyword evidence="2" id="KW-1185">Reference proteome</keyword>
<organism evidence="1 2">
    <name type="scientific">Paracoccus rhizosphaerae</name>
    <dbReference type="NCBI Taxonomy" id="1133347"/>
    <lineage>
        <taxon>Bacteria</taxon>
        <taxon>Pseudomonadati</taxon>
        <taxon>Pseudomonadota</taxon>
        <taxon>Alphaproteobacteria</taxon>
        <taxon>Rhodobacterales</taxon>
        <taxon>Paracoccaceae</taxon>
        <taxon>Paracoccus</taxon>
    </lineage>
</organism>
<proteinExistence type="predicted"/>
<reference evidence="1 2" key="1">
    <citation type="submission" date="2024-09" db="EMBL/GenBank/DDBJ databases">
        <authorList>
            <person name="Sun Q."/>
            <person name="Mori K."/>
        </authorList>
    </citation>
    <scope>NUCLEOTIDE SEQUENCE [LARGE SCALE GENOMIC DNA]</scope>
    <source>
        <strain evidence="1 2">CCM 7904</strain>
    </source>
</reference>
<dbReference type="RefSeq" id="WP_265507832.1">
    <property type="nucleotide sequence ID" value="NZ_JAOTBE010000044.1"/>
</dbReference>
<dbReference type="EMBL" id="JBHLWQ010000002">
    <property type="protein sequence ID" value="MFC0198812.1"/>
    <property type="molecule type" value="Genomic_DNA"/>
</dbReference>
<gene>
    <name evidence="1" type="ORF">ACFFIZ_00190</name>
</gene>
<sequence length="93" mass="10004">MIIEIATEGGFGGIAAIPPKRIDLERQPADLRQALASAFAPAALTRMEAVSCPGCPDRLSYRITIIESGQARHCVTLSESQIPLDTLDLIDRV</sequence>